<sequence length="80" mass="9328">MNFGYSPFDYGFLGPIFMILFWGMIIFAIVTFVRMASGHSGKWCNHSQEKNNSALNILKERYAKGEIDKKEFEEKKKDLI</sequence>
<gene>
    <name evidence="3" type="ORF">US91_C0001G0069</name>
</gene>
<feature type="domain" description="SHOCT" evidence="2">
    <location>
        <begin position="54"/>
        <end position="79"/>
    </location>
</feature>
<evidence type="ECO:0000259" key="2">
    <source>
        <dbReference type="Pfam" id="PF09851"/>
    </source>
</evidence>
<dbReference type="Pfam" id="PF09851">
    <property type="entry name" value="SHOCT"/>
    <property type="match status" value="1"/>
</dbReference>
<evidence type="ECO:0000313" key="3">
    <source>
        <dbReference type="EMBL" id="KKQ71142.1"/>
    </source>
</evidence>
<feature type="transmembrane region" description="Helical" evidence="1">
    <location>
        <begin position="12"/>
        <end position="33"/>
    </location>
</feature>
<dbReference type="EMBL" id="LBUU01000001">
    <property type="protein sequence ID" value="KKQ71142.1"/>
    <property type="molecule type" value="Genomic_DNA"/>
</dbReference>
<evidence type="ECO:0000313" key="4">
    <source>
        <dbReference type="Proteomes" id="UP000034022"/>
    </source>
</evidence>
<accession>A0A0G0JX57</accession>
<keyword evidence="1" id="KW-1133">Transmembrane helix</keyword>
<dbReference type="InterPro" id="IPR018649">
    <property type="entry name" value="SHOCT"/>
</dbReference>
<organism evidence="3 4">
    <name type="scientific">Candidatus Falkowbacteria bacterium GW2011_GWE1_38_31</name>
    <dbReference type="NCBI Taxonomy" id="1618638"/>
    <lineage>
        <taxon>Bacteria</taxon>
        <taxon>Candidatus Falkowiibacteriota</taxon>
    </lineage>
</organism>
<protein>
    <recommendedName>
        <fullName evidence="2">SHOCT domain-containing protein</fullName>
    </recommendedName>
</protein>
<reference evidence="3" key="1">
    <citation type="journal article" date="2015" name="Nature">
        <title>rRNA introns, odd ribosomes, and small enigmatic genomes across a large radiation of phyla.</title>
        <authorList>
            <person name="Brown C.T."/>
            <person name="Hug L.A."/>
            <person name="Thomas B.C."/>
            <person name="Sharon I."/>
            <person name="Castelle C.J."/>
            <person name="Singh A."/>
            <person name="Wilkins M.J."/>
            <person name="Williams K.H."/>
            <person name="Banfield J.F."/>
        </authorList>
    </citation>
    <scope>NUCLEOTIDE SEQUENCE [LARGE SCALE GENOMIC DNA]</scope>
</reference>
<dbReference type="AlphaFoldDB" id="A0A0G0JX57"/>
<evidence type="ECO:0000256" key="1">
    <source>
        <dbReference type="SAM" id="Phobius"/>
    </source>
</evidence>
<keyword evidence="1" id="KW-0812">Transmembrane</keyword>
<proteinExistence type="predicted"/>
<dbReference type="PATRIC" id="fig|1618638.3.peg.70"/>
<keyword evidence="1" id="KW-0472">Membrane</keyword>
<dbReference type="Proteomes" id="UP000034022">
    <property type="component" value="Unassembled WGS sequence"/>
</dbReference>
<comment type="caution">
    <text evidence="3">The sequence shown here is derived from an EMBL/GenBank/DDBJ whole genome shotgun (WGS) entry which is preliminary data.</text>
</comment>
<name>A0A0G0JX57_9BACT</name>